<proteinExistence type="predicted"/>
<sequence>MKRRNFFRSLALGGAGMVFSPIAKAVPVADDKPETNLKDALAVPRTAQSMPGKYPGKVVKVKNTDCIVDGRPSEEIAYEMLKTCMLDLTGASDLKAAWLQFVGPEDVIGLKVNPIAGKLLSTSHALTKSIVRQLEESGISRRQIIIWDRREVDLREAGFTAEQYPEIRIIGTEYQDENGSYVNAEGKFYGEERVDKSQFFFVDVEGEYDAYTMPYMINGGKYSYFTKICTEMVTKIINVPILKNAGTTITGCMKNLAFGSITNTARLHGQMWNDTCASVCAFPPLRDKVVLNILDGMIGCFDGGPAANPQFICPYHSILAGTDPVAVDEVGYRMILEKRIAEGVQKEEKKGARAFLEMAETLGLGIANPEKIDLHEINLNG</sequence>
<dbReference type="Proteomes" id="UP001165444">
    <property type="component" value="Unassembled WGS sequence"/>
</dbReference>
<feature type="domain" description="DUF362" evidence="2">
    <location>
        <begin position="228"/>
        <end position="332"/>
    </location>
</feature>
<comment type="caution">
    <text evidence="3">The sequence shown here is derived from an EMBL/GenBank/DDBJ whole genome shotgun (WGS) entry which is preliminary data.</text>
</comment>
<feature type="chain" id="PRO_5047332071" evidence="1">
    <location>
        <begin position="26"/>
        <end position="381"/>
    </location>
</feature>
<gene>
    <name evidence="3" type="ORF">MUN53_14995</name>
</gene>
<keyword evidence="4" id="KW-1185">Reference proteome</keyword>
<dbReference type="InterPro" id="IPR007160">
    <property type="entry name" value="DUF362"/>
</dbReference>
<reference evidence="3 4" key="1">
    <citation type="submission" date="2022-03" db="EMBL/GenBank/DDBJ databases">
        <title>Parabacteroides sp. nov. isolated from swine feces.</title>
        <authorList>
            <person name="Bak J.E."/>
        </authorList>
    </citation>
    <scope>NUCLEOTIDE SEQUENCE [LARGE SCALE GENOMIC DNA]</scope>
    <source>
        <strain evidence="3 4">AGMB00274</strain>
    </source>
</reference>
<evidence type="ECO:0000259" key="2">
    <source>
        <dbReference type="Pfam" id="PF04015"/>
    </source>
</evidence>
<evidence type="ECO:0000313" key="3">
    <source>
        <dbReference type="EMBL" id="MCJ2381896.1"/>
    </source>
</evidence>
<dbReference type="EMBL" id="JAKZMM010000046">
    <property type="protein sequence ID" value="MCJ2381896.1"/>
    <property type="molecule type" value="Genomic_DNA"/>
</dbReference>
<name>A0ABT0C4G1_9BACT</name>
<accession>A0ABT0C4G1</accession>
<feature type="signal peptide" evidence="1">
    <location>
        <begin position="1"/>
        <end position="25"/>
    </location>
</feature>
<dbReference type="Pfam" id="PF04015">
    <property type="entry name" value="DUF362"/>
    <property type="match status" value="1"/>
</dbReference>
<protein>
    <submittedName>
        <fullName evidence="3">DUF362 domain-containing protein</fullName>
    </submittedName>
</protein>
<organism evidence="3 4">
    <name type="scientific">Parabacteroides faecalis</name>
    <dbReference type="NCBI Taxonomy" id="2924040"/>
    <lineage>
        <taxon>Bacteria</taxon>
        <taxon>Pseudomonadati</taxon>
        <taxon>Bacteroidota</taxon>
        <taxon>Bacteroidia</taxon>
        <taxon>Bacteroidales</taxon>
        <taxon>Tannerellaceae</taxon>
        <taxon>Parabacteroides</taxon>
    </lineage>
</organism>
<evidence type="ECO:0000313" key="4">
    <source>
        <dbReference type="Proteomes" id="UP001165444"/>
    </source>
</evidence>
<evidence type="ECO:0000256" key="1">
    <source>
        <dbReference type="SAM" id="SignalP"/>
    </source>
</evidence>
<keyword evidence="1" id="KW-0732">Signal</keyword>
<dbReference type="RefSeq" id="WP_243326317.1">
    <property type="nucleotide sequence ID" value="NZ_JAKZMM010000046.1"/>
</dbReference>